<keyword evidence="6 7" id="KW-0520">NAD</keyword>
<dbReference type="InterPro" id="IPR036526">
    <property type="entry name" value="C-N_Hydrolase_sf"/>
</dbReference>
<comment type="similarity">
    <text evidence="8">Belongs to the NAD synthetase family.</text>
</comment>
<evidence type="ECO:0000256" key="1">
    <source>
        <dbReference type="ARBA" id="ARBA00005188"/>
    </source>
</evidence>
<comment type="similarity">
    <text evidence="2 7">In the C-terminal section; belongs to the NAD synthetase family.</text>
</comment>
<comment type="caution">
    <text evidence="10">The sequence shown here is derived from an EMBL/GenBank/DDBJ whole genome shotgun (WGS) entry which is preliminary data.</text>
</comment>
<reference evidence="10 11" key="1">
    <citation type="submission" date="2017-08" db="EMBL/GenBank/DDBJ databases">
        <title>Infants hospitalized years apart are colonized by the same room-sourced microbial strains.</title>
        <authorList>
            <person name="Brooks B."/>
            <person name="Olm M.R."/>
            <person name="Firek B.A."/>
            <person name="Baker R."/>
            <person name="Thomas B.C."/>
            <person name="Morowitz M.J."/>
            <person name="Banfield J.F."/>
        </authorList>
    </citation>
    <scope>NUCLEOTIDE SEQUENCE [LARGE SCALE GENOMIC DNA]</scope>
    <source>
        <strain evidence="10">S2_005_002_R2_29</strain>
    </source>
</reference>
<dbReference type="Pfam" id="PF02540">
    <property type="entry name" value="NAD_synthase"/>
    <property type="match status" value="1"/>
</dbReference>
<keyword evidence="5 7" id="KW-0067">ATP-binding</keyword>
<dbReference type="NCBIfam" id="TIGR00552">
    <property type="entry name" value="nadE"/>
    <property type="match status" value="1"/>
</dbReference>
<dbReference type="PROSITE" id="PS50263">
    <property type="entry name" value="CN_HYDROLASE"/>
    <property type="match status" value="1"/>
</dbReference>
<dbReference type="SUPFAM" id="SSF52402">
    <property type="entry name" value="Adenine nucleotide alpha hydrolases-like"/>
    <property type="match status" value="1"/>
</dbReference>
<dbReference type="GO" id="GO:0005737">
    <property type="term" value="C:cytoplasm"/>
    <property type="evidence" value="ECO:0007669"/>
    <property type="project" value="InterPro"/>
</dbReference>
<dbReference type="SUPFAM" id="SSF56317">
    <property type="entry name" value="Carbon-nitrogen hydrolase"/>
    <property type="match status" value="1"/>
</dbReference>
<feature type="domain" description="CN hydrolase" evidence="9">
    <location>
        <begin position="1"/>
        <end position="179"/>
    </location>
</feature>
<organism evidence="10 11">
    <name type="scientific">Micavibrio aeruginosavorus</name>
    <dbReference type="NCBI Taxonomy" id="349221"/>
    <lineage>
        <taxon>Bacteria</taxon>
        <taxon>Pseudomonadati</taxon>
        <taxon>Bdellovibrionota</taxon>
        <taxon>Bdellovibrionia</taxon>
        <taxon>Bdellovibrionales</taxon>
        <taxon>Pseudobdellovibrionaceae</taxon>
        <taxon>Micavibrio</taxon>
    </lineage>
</organism>
<accession>A0A2W5MR77</accession>
<evidence type="ECO:0000256" key="2">
    <source>
        <dbReference type="ARBA" id="ARBA00007145"/>
    </source>
</evidence>
<evidence type="ECO:0000256" key="3">
    <source>
        <dbReference type="ARBA" id="ARBA00022598"/>
    </source>
</evidence>
<dbReference type="AlphaFoldDB" id="A0A2W5MR77"/>
<dbReference type="PANTHER" id="PTHR23090">
    <property type="entry name" value="NH 3 /GLUTAMINE-DEPENDENT NAD + SYNTHETASE"/>
    <property type="match status" value="1"/>
</dbReference>
<dbReference type="EMBL" id="QFQB01000133">
    <property type="protein sequence ID" value="PZQ43742.1"/>
    <property type="molecule type" value="Genomic_DNA"/>
</dbReference>
<dbReference type="InterPro" id="IPR014729">
    <property type="entry name" value="Rossmann-like_a/b/a_fold"/>
</dbReference>
<dbReference type="NCBIfam" id="NF010588">
    <property type="entry name" value="PRK13981.1"/>
    <property type="match status" value="1"/>
</dbReference>
<dbReference type="CDD" id="cd07570">
    <property type="entry name" value="GAT_Gln-NAD-synth"/>
    <property type="match status" value="1"/>
</dbReference>
<evidence type="ECO:0000256" key="8">
    <source>
        <dbReference type="RuleBase" id="RU003811"/>
    </source>
</evidence>
<proteinExistence type="inferred from homology"/>
<keyword evidence="3 7" id="KW-0436">Ligase</keyword>
<evidence type="ECO:0000256" key="5">
    <source>
        <dbReference type="ARBA" id="ARBA00022840"/>
    </source>
</evidence>
<evidence type="ECO:0000256" key="4">
    <source>
        <dbReference type="ARBA" id="ARBA00022741"/>
    </source>
</evidence>
<dbReference type="Gene3D" id="3.60.110.10">
    <property type="entry name" value="Carbon-nitrogen hydrolase"/>
    <property type="match status" value="1"/>
</dbReference>
<evidence type="ECO:0000259" key="9">
    <source>
        <dbReference type="PROSITE" id="PS50263"/>
    </source>
</evidence>
<evidence type="ECO:0000313" key="11">
    <source>
        <dbReference type="Proteomes" id="UP000249417"/>
    </source>
</evidence>
<comment type="catalytic activity">
    <reaction evidence="7">
        <text>deamido-NAD(+) + L-glutamine + ATP + H2O = L-glutamate + AMP + diphosphate + NAD(+) + H(+)</text>
        <dbReference type="Rhea" id="RHEA:24384"/>
        <dbReference type="ChEBI" id="CHEBI:15377"/>
        <dbReference type="ChEBI" id="CHEBI:15378"/>
        <dbReference type="ChEBI" id="CHEBI:29985"/>
        <dbReference type="ChEBI" id="CHEBI:30616"/>
        <dbReference type="ChEBI" id="CHEBI:33019"/>
        <dbReference type="ChEBI" id="CHEBI:57540"/>
        <dbReference type="ChEBI" id="CHEBI:58359"/>
        <dbReference type="ChEBI" id="CHEBI:58437"/>
        <dbReference type="ChEBI" id="CHEBI:456215"/>
        <dbReference type="EC" id="6.3.5.1"/>
    </reaction>
</comment>
<dbReference type="Gene3D" id="3.40.50.620">
    <property type="entry name" value="HUPs"/>
    <property type="match status" value="1"/>
</dbReference>
<evidence type="ECO:0000256" key="7">
    <source>
        <dbReference type="PIRNR" id="PIRNR006630"/>
    </source>
</evidence>
<dbReference type="Proteomes" id="UP000249417">
    <property type="component" value="Unassembled WGS sequence"/>
</dbReference>
<dbReference type="PIRSF" id="PIRSF006630">
    <property type="entry name" value="NADS_GAT"/>
    <property type="match status" value="1"/>
</dbReference>
<dbReference type="UniPathway" id="UPA00253">
    <property type="reaction ID" value="UER00334"/>
</dbReference>
<dbReference type="GO" id="GO:0005524">
    <property type="term" value="F:ATP binding"/>
    <property type="evidence" value="ECO:0007669"/>
    <property type="project" value="UniProtKB-UniRule"/>
</dbReference>
<name>A0A2W5MR77_9BACT</name>
<gene>
    <name evidence="10" type="ORF">DI551_11525</name>
</gene>
<dbReference type="FunFam" id="3.40.50.620:FF:000106">
    <property type="entry name" value="Glutamine-dependent NAD(+) synthetase"/>
    <property type="match status" value="1"/>
</dbReference>
<dbReference type="GO" id="GO:0004359">
    <property type="term" value="F:glutaminase activity"/>
    <property type="evidence" value="ECO:0007669"/>
    <property type="project" value="InterPro"/>
</dbReference>
<dbReference type="InterPro" id="IPR022310">
    <property type="entry name" value="NAD/GMP_synthase"/>
</dbReference>
<dbReference type="InterPro" id="IPR003694">
    <property type="entry name" value="NAD_synthase"/>
</dbReference>
<keyword evidence="4 7" id="KW-0547">Nucleotide-binding</keyword>
<dbReference type="GO" id="GO:0003952">
    <property type="term" value="F:NAD+ synthase (glutamine-hydrolyzing) activity"/>
    <property type="evidence" value="ECO:0007669"/>
    <property type="project" value="UniProtKB-UniRule"/>
</dbReference>
<evidence type="ECO:0000256" key="6">
    <source>
        <dbReference type="ARBA" id="ARBA00023027"/>
    </source>
</evidence>
<dbReference type="InterPro" id="IPR014445">
    <property type="entry name" value="Gln-dep_NAD_synthase"/>
</dbReference>
<dbReference type="CDD" id="cd00553">
    <property type="entry name" value="NAD_synthase"/>
    <property type="match status" value="1"/>
</dbReference>
<dbReference type="InterPro" id="IPR003010">
    <property type="entry name" value="C-N_Hydrolase"/>
</dbReference>
<dbReference type="EC" id="6.3.5.1" evidence="7"/>
<sequence length="458" mass="50468">MDASVQLMQECTNGPAFILTTPWVEGGKTYNAAILADQGKILGITFKNNLPNYGVFDEKRIFSSGPLPEPITFKGHKLGIVICEDIWFEPACAHLKQQKAEIILSPNGSPYSTKKRAMRDDVIRARVKETGLPLLYVNQVGGQDDLVYDGGSMAYDASGQKIFQAPYNQSYIGAVEGIPEEPSDDAAIYDCLKLALKDYIQKNNFPGIIIGMSGGIDSALSAAIAVDALGADKVRCVMLPSPFTSKDSFEDAEACCKKLGCFYEVISIEPAMKAFENSIPNLSGLAHENMQSRARGIVLMSLSNQTGWMVLTTGNKSEMATGYATLYGDMCGGFNVLKDIYKMKVYELSKWRNAQSLVIPERIITKAPTAELRDNQTDQDSLPPYEILDAILEGLIEQDLGIDDLVKKGFKRDTVQKVNRLLDIAEYKRRQSAPGPKITPRAFGRDRRWPITNGFRGD</sequence>
<comment type="pathway">
    <text evidence="1 7">Cofactor biosynthesis; NAD(+) biosynthesis; NAD(+) from deamido-NAD(+) (L-Gln route): step 1/1.</text>
</comment>
<dbReference type="PANTHER" id="PTHR23090:SF9">
    <property type="entry name" value="GLUTAMINE-DEPENDENT NAD(+) SYNTHETASE"/>
    <property type="match status" value="1"/>
</dbReference>
<dbReference type="Pfam" id="PF00795">
    <property type="entry name" value="CN_hydrolase"/>
    <property type="match status" value="1"/>
</dbReference>
<dbReference type="GO" id="GO:0009435">
    <property type="term" value="P:NAD+ biosynthetic process"/>
    <property type="evidence" value="ECO:0007669"/>
    <property type="project" value="UniProtKB-UniRule"/>
</dbReference>
<protein>
    <recommendedName>
        <fullName evidence="7">Glutamine-dependent NAD(+) synthetase</fullName>
        <ecNumber evidence="7">6.3.5.1</ecNumber>
    </recommendedName>
    <alternativeName>
        <fullName evidence="7">NAD(+) synthase [glutamine-hydrolyzing]</fullName>
    </alternativeName>
</protein>
<evidence type="ECO:0000313" key="10">
    <source>
        <dbReference type="EMBL" id="PZQ43742.1"/>
    </source>
</evidence>